<gene>
    <name evidence="1" type="ORF">DC041_0004206</name>
</gene>
<dbReference type="AlphaFoldDB" id="A0A430QQR7"/>
<sequence length="732" mass="83995">MTAYVGTYYCSIANLVPREMCFAIPFDEVILLSLRFFSFFFSSFSRGDKKNTTVATIKNTISTSKQSENKMVTQTSPILTSIKHDEQYLKSTLINKPKHSSQVQLTNTITNHHNTFDKSNVNQYMNNNNNNNNNNNAQKIMLKHIKSYPPIRKLSTRTNNKNNILNTHNHHSLIPVYQGKLISSTVPMTVNTITTTTTTMMTTITTTSTNTVVSSCFMSNLALKKNYLGYNLDEHNIKQINRYTSFKETDLTPKYLDNIKSASISDLSHSGLRINHKIMNNNNNHNKSIEVSPLLSKSSSGIIKTELNSFSDTSITLDPINHHPKITIIRENNHNIKMNSYPKLPITTRSAYRKDIQLHNNNTNNSNIPSYKSSISQSPLSNISCESLPNVDLSTSEKIMQYTTNNTTTTITTTTTTTTTTTATNSNNNQSYINKIGLLKQYGHYKSTPNINTTIKKSRTPIKLTKVKEEYVTHIARPLKPEFGMNHYNAFSEQDLSGRMIKLNEKENNRRHSELNYLHSPYDHYSYQHINQKKLNGDIDDHVDNLHSESPSNHFNGHLSYHPSEESLLNDTKALNGFNNNHDYCNYSQSLNHNYICNGINSMNDTKLSGIYKKINQKQPNRILPRRPRSLIQDNHYDININNNNNNQYDISNELRNNHGYSYNNIYDSINNSNNSNNNNQYYDYKESTDDLHSITPNLFRKYDSQQSYHSNNTINDNISMITDGYHSYDYR</sequence>
<proteinExistence type="predicted"/>
<evidence type="ECO:0000313" key="2">
    <source>
        <dbReference type="Proteomes" id="UP000290809"/>
    </source>
</evidence>
<comment type="caution">
    <text evidence="1">The sequence shown here is derived from an EMBL/GenBank/DDBJ whole genome shotgun (WGS) entry which is preliminary data.</text>
</comment>
<dbReference type="Proteomes" id="UP000290809">
    <property type="component" value="Unassembled WGS sequence"/>
</dbReference>
<organism evidence="1 2">
    <name type="scientific">Schistosoma bovis</name>
    <name type="common">Blood fluke</name>
    <dbReference type="NCBI Taxonomy" id="6184"/>
    <lineage>
        <taxon>Eukaryota</taxon>
        <taxon>Metazoa</taxon>
        <taxon>Spiralia</taxon>
        <taxon>Lophotrochozoa</taxon>
        <taxon>Platyhelminthes</taxon>
        <taxon>Trematoda</taxon>
        <taxon>Digenea</taxon>
        <taxon>Strigeidida</taxon>
        <taxon>Schistosomatoidea</taxon>
        <taxon>Schistosomatidae</taxon>
        <taxon>Schistosoma</taxon>
    </lineage>
</organism>
<reference evidence="1 2" key="1">
    <citation type="journal article" date="2019" name="PLoS Pathog.">
        <title>Genome sequence of the bovine parasite Schistosoma bovis Tanzania.</title>
        <authorList>
            <person name="Oey H."/>
            <person name="Zakrzewski M."/>
            <person name="Gobert G."/>
            <person name="Gravermann K."/>
            <person name="Stoye J."/>
            <person name="Jones M."/>
            <person name="Mcmanus D."/>
            <person name="Krause L."/>
        </authorList>
    </citation>
    <scope>NUCLEOTIDE SEQUENCE [LARGE SCALE GENOMIC DNA]</scope>
    <source>
        <strain evidence="1 2">TAN1997</strain>
    </source>
</reference>
<feature type="non-terminal residue" evidence="1">
    <location>
        <position position="732"/>
    </location>
</feature>
<accession>A0A430QQR7</accession>
<protein>
    <submittedName>
        <fullName evidence="1">Uncharacterized protein</fullName>
    </submittedName>
</protein>
<dbReference type="EMBL" id="QMKO01001469">
    <property type="protein sequence ID" value="RTG89984.1"/>
    <property type="molecule type" value="Genomic_DNA"/>
</dbReference>
<name>A0A430QQR7_SCHBO</name>
<keyword evidence="2" id="KW-1185">Reference proteome</keyword>
<evidence type="ECO:0000313" key="1">
    <source>
        <dbReference type="EMBL" id="RTG89984.1"/>
    </source>
</evidence>